<dbReference type="Proteomes" id="UP000198290">
    <property type="component" value="Chromosome"/>
</dbReference>
<keyword evidence="1" id="KW-0812">Transmembrane</keyword>
<evidence type="ECO:0000256" key="1">
    <source>
        <dbReference type="SAM" id="Phobius"/>
    </source>
</evidence>
<feature type="transmembrane region" description="Helical" evidence="1">
    <location>
        <begin position="27"/>
        <end position="44"/>
    </location>
</feature>
<evidence type="ECO:0008006" key="4">
    <source>
        <dbReference type="Google" id="ProtNLM"/>
    </source>
</evidence>
<reference evidence="3" key="1">
    <citation type="journal article" date="2017" name="Biotechnol. Biofuels">
        <title>Evaluation of environmental bacterial communities as a factor affecting the growth of duckweed Lemna minor.</title>
        <authorList>
            <person name="Ishizawa H."/>
            <person name="Kuroda M."/>
            <person name="Morikawa M."/>
            <person name="Ike M."/>
        </authorList>
    </citation>
    <scope>NUCLEOTIDE SEQUENCE [LARGE SCALE GENOMIC DNA]</scope>
    <source>
        <strain evidence="3">H3</strain>
    </source>
</reference>
<evidence type="ECO:0000313" key="2">
    <source>
        <dbReference type="EMBL" id="BBF86216.1"/>
    </source>
</evidence>
<dbReference type="RefSeq" id="WP_197715404.1">
    <property type="nucleotide sequence ID" value="NZ_AP018823.1"/>
</dbReference>
<keyword evidence="3" id="KW-1185">Reference proteome</keyword>
<evidence type="ECO:0000313" key="3">
    <source>
        <dbReference type="Proteomes" id="UP000198290"/>
    </source>
</evidence>
<keyword evidence="1" id="KW-0472">Membrane</keyword>
<organism evidence="2 3">
    <name type="scientific">Aquitalea magnusonii</name>
    <dbReference type="NCBI Taxonomy" id="332411"/>
    <lineage>
        <taxon>Bacteria</taxon>
        <taxon>Pseudomonadati</taxon>
        <taxon>Pseudomonadota</taxon>
        <taxon>Betaproteobacteria</taxon>
        <taxon>Neisseriales</taxon>
        <taxon>Chromobacteriaceae</taxon>
        <taxon>Aquitalea</taxon>
    </lineage>
</organism>
<feature type="transmembrane region" description="Helical" evidence="1">
    <location>
        <begin position="147"/>
        <end position="173"/>
    </location>
</feature>
<name>A0A3G9GLS2_9NEIS</name>
<protein>
    <recommendedName>
        <fullName evidence="4">Yip1 domain-containing protein</fullName>
    </recommendedName>
</protein>
<dbReference type="AlphaFoldDB" id="A0A3G9GLS2"/>
<feature type="transmembrane region" description="Helical" evidence="1">
    <location>
        <begin position="56"/>
        <end position="79"/>
    </location>
</feature>
<dbReference type="EMBL" id="AP018823">
    <property type="protein sequence ID" value="BBF86216.1"/>
    <property type="molecule type" value="Genomic_DNA"/>
</dbReference>
<feature type="transmembrane region" description="Helical" evidence="1">
    <location>
        <begin position="112"/>
        <end position="135"/>
    </location>
</feature>
<accession>A0A3G9GLS2</accession>
<dbReference type="KEGG" id="amah:DLM_2610"/>
<dbReference type="STRING" id="332411.VI06_07170"/>
<gene>
    <name evidence="2" type="ORF">DLM_2610</name>
</gene>
<sequence length="201" mass="21620">MHRLIDDLLGLLRFRVGPLEQYQYPRWMPALLLTVLGLVASGGTGELGNNIAGRMLFMLLFTWLETLLFTQFITVWLRLAKWQPTGSLFGLIVLCNSLQFVEPLTSWLPDDAALGADLALSLLTIALMVNGLAVVSAVSRVRVLLGVMLFAPVAMLTLAMTLQLAASMGWVTIPQDMLAPVGEATAPAVDAPAASKAGTDL</sequence>
<proteinExistence type="predicted"/>
<reference evidence="2 3" key="2">
    <citation type="journal article" date="2017" name="Genome Announc.">
        <title>Draft genome sequence of Aquitalea magnusonii strain H3, a plant growth-promoting bacterium of duckweed Lemna minor.</title>
        <authorList>
            <person name="Ishizawa H."/>
            <person name="Kuroda M."/>
            <person name="Ike M."/>
        </authorList>
    </citation>
    <scope>NUCLEOTIDE SEQUENCE [LARGE SCALE GENOMIC DNA]</scope>
    <source>
        <strain evidence="2 3">H3</strain>
    </source>
</reference>
<keyword evidence="1" id="KW-1133">Transmembrane helix</keyword>
<reference evidence="3" key="3">
    <citation type="journal article" date="2017" name="Plant Physiol. Biochem.">
        <title>Differential oxidative and antioxidative response of duckweed Lemna minor toward plant growth promoting/inhibiting bacteria.</title>
        <authorList>
            <person name="Ishizawa H."/>
            <person name="Kuroda M."/>
            <person name="Morikawa M."/>
            <person name="Ike M."/>
        </authorList>
    </citation>
    <scope>NUCLEOTIDE SEQUENCE [LARGE SCALE GENOMIC DNA]</scope>
    <source>
        <strain evidence="3">H3</strain>
    </source>
</reference>